<comment type="similarity">
    <text evidence="1">Belongs to the RAD52 family.</text>
</comment>
<proteinExistence type="inferred from homology"/>
<accession>A0ABW6IKR8</accession>
<dbReference type="PANTHER" id="PTHR34050:SF3">
    <property type="entry name" value="DNA REPAIR RAD52-LIKE PROTEIN 2, CHLOROPLASTIC"/>
    <property type="match status" value="1"/>
</dbReference>
<gene>
    <name evidence="4" type="ORF">ACFVKH_19305</name>
</gene>
<name>A0ABW6IKR8_9CYAN</name>
<evidence type="ECO:0000313" key="5">
    <source>
        <dbReference type="Proteomes" id="UP001600165"/>
    </source>
</evidence>
<reference evidence="4 5" key="1">
    <citation type="submission" date="2024-10" db="EMBL/GenBank/DDBJ databases">
        <authorList>
            <person name="Ratan Roy A."/>
            <person name="Morales Sandoval P.H."/>
            <person name="De Los Santos Villalobos S."/>
            <person name="Chakraborty S."/>
            <person name="Mukherjee J."/>
        </authorList>
    </citation>
    <scope>NUCLEOTIDE SEQUENCE [LARGE SCALE GENOMIC DNA]</scope>
    <source>
        <strain evidence="4 5">S1</strain>
    </source>
</reference>
<dbReference type="InterPro" id="IPR041247">
    <property type="entry name" value="Rad52_fam"/>
</dbReference>
<protein>
    <submittedName>
        <fullName evidence="4">Rad52/Rad22 family DNA repair protein</fullName>
    </submittedName>
</protein>
<dbReference type="Proteomes" id="UP001600165">
    <property type="component" value="Unassembled WGS sequence"/>
</dbReference>
<evidence type="ECO:0000256" key="1">
    <source>
        <dbReference type="ARBA" id="ARBA00006638"/>
    </source>
</evidence>
<organism evidence="4 5">
    <name type="scientific">Almyronema epifaneia S1</name>
    <dbReference type="NCBI Taxonomy" id="2991925"/>
    <lineage>
        <taxon>Bacteria</taxon>
        <taxon>Bacillati</taxon>
        <taxon>Cyanobacteriota</taxon>
        <taxon>Cyanophyceae</taxon>
        <taxon>Nodosilineales</taxon>
        <taxon>Nodosilineaceae</taxon>
        <taxon>Almyronema</taxon>
        <taxon>Almyronema epifaneia</taxon>
    </lineage>
</organism>
<comment type="caution">
    <text evidence="4">The sequence shown here is derived from an EMBL/GenBank/DDBJ whole genome shotgun (WGS) entry which is preliminary data.</text>
</comment>
<sequence length="162" mass="18184">MMPNQAQTPTLVQFPQLAQKTAVSLQPPSKIGEWSLSQIQAALSRPLPPKLLSRKTIKGKQITFIHWYIANNILDKYAPGWRWQIVSTYLSSDRLFLVGRLTIPTSEGRIYREATGTEELKRLNGDGEAVELAYGDPLSNAESMAFRRAAAKFGLGLYLYKD</sequence>
<keyword evidence="5" id="KW-1185">Reference proteome</keyword>
<dbReference type="RefSeq" id="WP_377968063.1">
    <property type="nucleotide sequence ID" value="NZ_JBHZOL010000110.1"/>
</dbReference>
<dbReference type="InterPro" id="IPR037489">
    <property type="entry name" value="RAD52-like"/>
</dbReference>
<dbReference type="Pfam" id="PF04098">
    <property type="entry name" value="Rad52_Rad22"/>
    <property type="match status" value="1"/>
</dbReference>
<dbReference type="PANTHER" id="PTHR34050">
    <property type="entry name" value="DNA REPAIR RAD52-LIKE PROTEIN 2, CHLOROPLASTIC"/>
    <property type="match status" value="1"/>
</dbReference>
<keyword evidence="3" id="KW-0234">DNA repair</keyword>
<dbReference type="EMBL" id="JBHZOL010000110">
    <property type="protein sequence ID" value="MFE4108432.1"/>
    <property type="molecule type" value="Genomic_DNA"/>
</dbReference>
<evidence type="ECO:0000256" key="3">
    <source>
        <dbReference type="ARBA" id="ARBA00023204"/>
    </source>
</evidence>
<evidence type="ECO:0000256" key="2">
    <source>
        <dbReference type="ARBA" id="ARBA00022763"/>
    </source>
</evidence>
<keyword evidence="2" id="KW-0227">DNA damage</keyword>
<evidence type="ECO:0000313" key="4">
    <source>
        <dbReference type="EMBL" id="MFE4108432.1"/>
    </source>
</evidence>